<organism evidence="3 4">
    <name type="scientific">Tilletiaria anomala (strain ATCC 24038 / CBS 436.72 / UBC 951)</name>
    <dbReference type="NCBI Taxonomy" id="1037660"/>
    <lineage>
        <taxon>Eukaryota</taxon>
        <taxon>Fungi</taxon>
        <taxon>Dikarya</taxon>
        <taxon>Basidiomycota</taxon>
        <taxon>Ustilaginomycotina</taxon>
        <taxon>Exobasidiomycetes</taxon>
        <taxon>Georgefischeriales</taxon>
        <taxon>Tilletiariaceae</taxon>
        <taxon>Tilletiaria</taxon>
    </lineage>
</organism>
<feature type="domain" description="FMN-dependent dehydrogenase" evidence="2">
    <location>
        <begin position="2"/>
        <end position="69"/>
    </location>
</feature>
<dbReference type="AlphaFoldDB" id="A0A066VY68"/>
<comment type="caution">
    <text evidence="3">The sequence shown here is derived from an EMBL/GenBank/DDBJ whole genome shotgun (WGS) entry which is preliminary data.</text>
</comment>
<dbReference type="HOGENOM" id="CLU_2677955_0_0_1"/>
<dbReference type="InterPro" id="IPR013785">
    <property type="entry name" value="Aldolase_TIM"/>
</dbReference>
<accession>A0A066VY68</accession>
<feature type="non-terminal residue" evidence="3">
    <location>
        <position position="1"/>
    </location>
</feature>
<dbReference type="InterPro" id="IPR000262">
    <property type="entry name" value="FMN-dep_DH"/>
</dbReference>
<comment type="cofactor">
    <cofactor evidence="1">
        <name>FMN</name>
        <dbReference type="ChEBI" id="CHEBI:58210"/>
    </cofactor>
</comment>
<dbReference type="Proteomes" id="UP000027361">
    <property type="component" value="Unassembled WGS sequence"/>
</dbReference>
<dbReference type="InParanoid" id="A0A066VY68"/>
<proteinExistence type="predicted"/>
<evidence type="ECO:0000313" key="3">
    <source>
        <dbReference type="EMBL" id="KDN43759.1"/>
    </source>
</evidence>
<evidence type="ECO:0000259" key="2">
    <source>
        <dbReference type="Pfam" id="PF01070"/>
    </source>
</evidence>
<evidence type="ECO:0000256" key="1">
    <source>
        <dbReference type="ARBA" id="ARBA00001917"/>
    </source>
</evidence>
<dbReference type="GeneID" id="25262519"/>
<dbReference type="SUPFAM" id="SSF51395">
    <property type="entry name" value="FMN-linked oxidoreductases"/>
    <property type="match status" value="1"/>
</dbReference>
<name>A0A066VY68_TILAU</name>
<dbReference type="Gene3D" id="3.20.20.70">
    <property type="entry name" value="Aldolase class I"/>
    <property type="match status" value="1"/>
</dbReference>
<keyword evidence="4" id="KW-1185">Reference proteome</keyword>
<dbReference type="OrthoDB" id="25826at2759"/>
<dbReference type="STRING" id="1037660.A0A066VY68"/>
<evidence type="ECO:0000313" key="4">
    <source>
        <dbReference type="Proteomes" id="UP000027361"/>
    </source>
</evidence>
<dbReference type="EMBL" id="JMSN01000058">
    <property type="protein sequence ID" value="KDN43759.1"/>
    <property type="molecule type" value="Genomic_DNA"/>
</dbReference>
<gene>
    <name evidence="3" type="ORF">K437DRAFT_225432</name>
</gene>
<protein>
    <recommendedName>
        <fullName evidence="2">FMN-dependent dehydrogenase domain-containing protein</fullName>
    </recommendedName>
</protein>
<dbReference type="RefSeq" id="XP_013242474.1">
    <property type="nucleotide sequence ID" value="XM_013387020.1"/>
</dbReference>
<dbReference type="GO" id="GO:0016491">
    <property type="term" value="F:oxidoreductase activity"/>
    <property type="evidence" value="ECO:0007669"/>
    <property type="project" value="InterPro"/>
</dbReference>
<dbReference type="Pfam" id="PF01070">
    <property type="entry name" value="FMN_dh"/>
    <property type="match status" value="1"/>
</dbReference>
<reference evidence="3 4" key="1">
    <citation type="submission" date="2014-05" db="EMBL/GenBank/DDBJ databases">
        <title>Draft genome sequence of a rare smut relative, Tilletiaria anomala UBC 951.</title>
        <authorList>
            <consortium name="DOE Joint Genome Institute"/>
            <person name="Toome M."/>
            <person name="Kuo A."/>
            <person name="Henrissat B."/>
            <person name="Lipzen A."/>
            <person name="Tritt A."/>
            <person name="Yoshinaga Y."/>
            <person name="Zane M."/>
            <person name="Barry K."/>
            <person name="Grigoriev I.V."/>
            <person name="Spatafora J.W."/>
            <person name="Aimea M.C."/>
        </authorList>
    </citation>
    <scope>NUCLEOTIDE SEQUENCE [LARGE SCALE GENOMIC DNA]</scope>
    <source>
        <strain evidence="3 4">UBC 951</strain>
    </source>
</reference>
<sequence>LVMSNHTGGQVDGAIGLLDIMPFFFDSSVRAGSDAFKALALSAKLVFVCRLYLWGHSIQCDVGLRHRLALALGQL</sequence>